<dbReference type="PROSITE" id="PS51257">
    <property type="entry name" value="PROKAR_LIPOPROTEIN"/>
    <property type="match status" value="1"/>
</dbReference>
<feature type="region of interest" description="Disordered" evidence="1">
    <location>
        <begin position="26"/>
        <end position="71"/>
    </location>
</feature>
<reference evidence="3 4" key="1">
    <citation type="submission" date="2021-01" db="EMBL/GenBank/DDBJ databases">
        <title>Tumebacillus sp. strain ITR2 16S ribosomal RNA gene Genome sequencing and assembly.</title>
        <authorList>
            <person name="Kang M."/>
        </authorList>
    </citation>
    <scope>NUCLEOTIDE SEQUENCE [LARGE SCALE GENOMIC DNA]</scope>
    <source>
        <strain evidence="3 4">ITR2</strain>
    </source>
</reference>
<dbReference type="InterPro" id="IPR015943">
    <property type="entry name" value="WD40/YVTN_repeat-like_dom_sf"/>
</dbReference>
<sequence length="405" mass="42430">MKTKFSRLAVLATVLSVTLIGCGQKTSSTPADSMNVDTSPAATSPTTNPAPANPTPSVPDQPATSVPKPADTAHHSYSVTALDFANSNWGWVGGKGFILNTTNGGHDWNVQYDGPYEIDAFSFLNANTGWALGHDGDGEVGGVVLQTKDGGLHWNEISHPAHVRNLHFVSETTGFGSDMITQDGGKTWTPVKAPDSLMGNPAFSDANHGWAVTAEGNSFQIQHTADGGQTWTKLFSRPTQEPPVTASVQTTSPVDAWVMIVGSSGMTQTSFSIFHTSDGGANWQPVIAQSTAGGGTAPGYDTPNTGPKGPASKPGYLEVVNSQVAMLSGFCGACGEGTISTGWTVNNGKTWTNSTQQIPGSGGQLSFVNANQGWLITSPYDKPSVLYNTQTSGQTWTQEFVFGPK</sequence>
<feature type="chain" id="PRO_5045991383" description="Photosynthesis system II assembly factor Ycf48/Hcf136-like domain-containing protein" evidence="2">
    <location>
        <begin position="24"/>
        <end position="405"/>
    </location>
</feature>
<dbReference type="RefSeq" id="WP_201633744.1">
    <property type="nucleotide sequence ID" value="NZ_JAEQNB010000002.1"/>
</dbReference>
<feature type="compositionally biased region" description="Polar residues" evidence="1">
    <location>
        <begin position="26"/>
        <end position="37"/>
    </location>
</feature>
<keyword evidence="2" id="KW-0732">Signal</keyword>
<feature type="signal peptide" evidence="2">
    <location>
        <begin position="1"/>
        <end position="23"/>
    </location>
</feature>
<proteinExistence type="predicted"/>
<accession>A0ABS1J8X7</accession>
<evidence type="ECO:0008006" key="5">
    <source>
        <dbReference type="Google" id="ProtNLM"/>
    </source>
</evidence>
<gene>
    <name evidence="3" type="ORF">JJB07_08705</name>
</gene>
<dbReference type="PANTHER" id="PTHR47199">
    <property type="entry name" value="PHOTOSYSTEM II STABILITY/ASSEMBLY FACTOR HCF136, CHLOROPLASTIC"/>
    <property type="match status" value="1"/>
</dbReference>
<name>A0ABS1J8X7_9BACL</name>
<evidence type="ECO:0000313" key="3">
    <source>
        <dbReference type="EMBL" id="MBL0386731.1"/>
    </source>
</evidence>
<protein>
    <recommendedName>
        <fullName evidence="5">Photosynthesis system II assembly factor Ycf48/Hcf136-like domain-containing protein</fullName>
    </recommendedName>
</protein>
<keyword evidence="4" id="KW-1185">Reference proteome</keyword>
<dbReference type="Gene3D" id="2.130.10.10">
    <property type="entry name" value="YVTN repeat-like/Quinoprotein amine dehydrogenase"/>
    <property type="match status" value="1"/>
</dbReference>
<dbReference type="Proteomes" id="UP000602284">
    <property type="component" value="Unassembled WGS sequence"/>
</dbReference>
<dbReference type="PANTHER" id="PTHR47199:SF2">
    <property type="entry name" value="PHOTOSYSTEM II STABILITY_ASSEMBLY FACTOR HCF136, CHLOROPLASTIC"/>
    <property type="match status" value="1"/>
</dbReference>
<evidence type="ECO:0000256" key="2">
    <source>
        <dbReference type="SAM" id="SignalP"/>
    </source>
</evidence>
<evidence type="ECO:0000313" key="4">
    <source>
        <dbReference type="Proteomes" id="UP000602284"/>
    </source>
</evidence>
<organism evidence="3 4">
    <name type="scientific">Tumebacillus amylolyticus</name>
    <dbReference type="NCBI Taxonomy" id="2801339"/>
    <lineage>
        <taxon>Bacteria</taxon>
        <taxon>Bacillati</taxon>
        <taxon>Bacillota</taxon>
        <taxon>Bacilli</taxon>
        <taxon>Bacillales</taxon>
        <taxon>Alicyclobacillaceae</taxon>
        <taxon>Tumebacillus</taxon>
    </lineage>
</organism>
<evidence type="ECO:0000256" key="1">
    <source>
        <dbReference type="SAM" id="MobiDB-lite"/>
    </source>
</evidence>
<feature type="compositionally biased region" description="Low complexity" evidence="1">
    <location>
        <begin position="38"/>
        <end position="50"/>
    </location>
</feature>
<dbReference type="SUPFAM" id="SSF110296">
    <property type="entry name" value="Oligoxyloglucan reducing end-specific cellobiohydrolase"/>
    <property type="match status" value="2"/>
</dbReference>
<feature type="region of interest" description="Disordered" evidence="1">
    <location>
        <begin position="289"/>
        <end position="310"/>
    </location>
</feature>
<comment type="caution">
    <text evidence="3">The sequence shown here is derived from an EMBL/GenBank/DDBJ whole genome shotgun (WGS) entry which is preliminary data.</text>
</comment>
<dbReference type="EMBL" id="JAEQNB010000002">
    <property type="protein sequence ID" value="MBL0386731.1"/>
    <property type="molecule type" value="Genomic_DNA"/>
</dbReference>